<keyword evidence="2" id="KW-1185">Reference proteome</keyword>
<gene>
    <name evidence="1" type="ORF">J2Z17_003903</name>
</gene>
<organism evidence="1 2">
    <name type="scientific">Rhizobium halophytocola</name>
    <dbReference type="NCBI Taxonomy" id="735519"/>
    <lineage>
        <taxon>Bacteria</taxon>
        <taxon>Pseudomonadati</taxon>
        <taxon>Pseudomonadota</taxon>
        <taxon>Alphaproteobacteria</taxon>
        <taxon>Hyphomicrobiales</taxon>
        <taxon>Rhizobiaceae</taxon>
        <taxon>Rhizobium/Agrobacterium group</taxon>
        <taxon>Rhizobium</taxon>
    </lineage>
</organism>
<dbReference type="RefSeq" id="WP_209947407.1">
    <property type="nucleotide sequence ID" value="NZ_JAGGJU010000011.1"/>
</dbReference>
<reference evidence="1 2" key="1">
    <citation type="submission" date="2021-03" db="EMBL/GenBank/DDBJ databases">
        <title>Genomic Encyclopedia of Type Strains, Phase IV (KMG-IV): sequencing the most valuable type-strain genomes for metagenomic binning, comparative biology and taxonomic classification.</title>
        <authorList>
            <person name="Goeker M."/>
        </authorList>
    </citation>
    <scope>NUCLEOTIDE SEQUENCE [LARGE SCALE GENOMIC DNA]</scope>
    <source>
        <strain evidence="1 2">DSM 21600</strain>
    </source>
</reference>
<evidence type="ECO:0000313" key="2">
    <source>
        <dbReference type="Proteomes" id="UP000759443"/>
    </source>
</evidence>
<comment type="caution">
    <text evidence="1">The sequence shown here is derived from an EMBL/GenBank/DDBJ whole genome shotgun (WGS) entry which is preliminary data.</text>
</comment>
<accession>A0ABS4E3C3</accession>
<protein>
    <recommendedName>
        <fullName evidence="3">Secreted protein</fullName>
    </recommendedName>
</protein>
<evidence type="ECO:0008006" key="3">
    <source>
        <dbReference type="Google" id="ProtNLM"/>
    </source>
</evidence>
<name>A0ABS4E3C3_9HYPH</name>
<evidence type="ECO:0000313" key="1">
    <source>
        <dbReference type="EMBL" id="MBP1852446.1"/>
    </source>
</evidence>
<sequence>MLFSLICTLVSPLWLDDAPVEIGNPRQTQEASCSLLYIFFRLDKVARRMAGCNLSRFPAPSSPKKQNWWLLVMFFVADGLLTSEFAALHRLSLVHNFLCRLWIKFGQPAKMLRN</sequence>
<dbReference type="Proteomes" id="UP000759443">
    <property type="component" value="Unassembled WGS sequence"/>
</dbReference>
<dbReference type="EMBL" id="JAGGJU010000011">
    <property type="protein sequence ID" value="MBP1852446.1"/>
    <property type="molecule type" value="Genomic_DNA"/>
</dbReference>
<proteinExistence type="predicted"/>